<evidence type="ECO:0000313" key="1">
    <source>
        <dbReference type="EMBL" id="PCH41603.1"/>
    </source>
</evidence>
<dbReference type="Proteomes" id="UP000218811">
    <property type="component" value="Unassembled WGS sequence"/>
</dbReference>
<sequence>MLSTARSPSNLYEFEDLGYALAARYETHHNSTHTGPLGSLWLGSPARSVLKLAAWTEAYSVDVLDQPSLLEAPSFEVSLESSNEEEDSFMATLSSTLPLGNVSVMYVSRGVDMDAESWTSLFKSAHSIKALCVCDDFRGNLPDVLMDCNLCQTSTDGESGDADHHHTPRFCPSLRELTLKDTRFHHPFVWDTVHPQQQWRHEIVAVAKLCKLNICLHNCSNVFPGEIRRMRIDGLEVEWDREAAMNP</sequence>
<dbReference type="EMBL" id="KB468113">
    <property type="protein sequence ID" value="PCH41603.1"/>
    <property type="molecule type" value="Genomic_DNA"/>
</dbReference>
<protein>
    <submittedName>
        <fullName evidence="1">Uncharacterized protein</fullName>
    </submittedName>
</protein>
<evidence type="ECO:0000313" key="2">
    <source>
        <dbReference type="Proteomes" id="UP000218811"/>
    </source>
</evidence>
<organism evidence="1 2">
    <name type="scientific">Wolfiporia cocos (strain MD-104)</name>
    <name type="common">Brown rot fungus</name>
    <dbReference type="NCBI Taxonomy" id="742152"/>
    <lineage>
        <taxon>Eukaryota</taxon>
        <taxon>Fungi</taxon>
        <taxon>Dikarya</taxon>
        <taxon>Basidiomycota</taxon>
        <taxon>Agaricomycotina</taxon>
        <taxon>Agaricomycetes</taxon>
        <taxon>Polyporales</taxon>
        <taxon>Phaeolaceae</taxon>
        <taxon>Wolfiporia</taxon>
    </lineage>
</organism>
<dbReference type="AlphaFoldDB" id="A0A2H3JNX0"/>
<proteinExistence type="predicted"/>
<accession>A0A2H3JNX0</accession>
<gene>
    <name evidence="1" type="ORF">WOLCODRAFT_151655</name>
</gene>
<keyword evidence="2" id="KW-1185">Reference proteome</keyword>
<name>A0A2H3JNX0_WOLCO</name>
<reference evidence="1 2" key="1">
    <citation type="journal article" date="2012" name="Science">
        <title>The Paleozoic origin of enzymatic lignin decomposition reconstructed from 31 fungal genomes.</title>
        <authorList>
            <person name="Floudas D."/>
            <person name="Binder M."/>
            <person name="Riley R."/>
            <person name="Barry K."/>
            <person name="Blanchette R.A."/>
            <person name="Henrissat B."/>
            <person name="Martinez A.T."/>
            <person name="Otillar R."/>
            <person name="Spatafora J.W."/>
            <person name="Yadav J.S."/>
            <person name="Aerts A."/>
            <person name="Benoit I."/>
            <person name="Boyd A."/>
            <person name="Carlson A."/>
            <person name="Copeland A."/>
            <person name="Coutinho P.M."/>
            <person name="de Vries R.P."/>
            <person name="Ferreira P."/>
            <person name="Findley K."/>
            <person name="Foster B."/>
            <person name="Gaskell J."/>
            <person name="Glotzer D."/>
            <person name="Gorecki P."/>
            <person name="Heitman J."/>
            <person name="Hesse C."/>
            <person name="Hori C."/>
            <person name="Igarashi K."/>
            <person name="Jurgens J.A."/>
            <person name="Kallen N."/>
            <person name="Kersten P."/>
            <person name="Kohler A."/>
            <person name="Kuees U."/>
            <person name="Kumar T.K.A."/>
            <person name="Kuo A."/>
            <person name="LaButti K."/>
            <person name="Larrondo L.F."/>
            <person name="Lindquist E."/>
            <person name="Ling A."/>
            <person name="Lombard V."/>
            <person name="Lucas S."/>
            <person name="Lundell T."/>
            <person name="Martin R."/>
            <person name="McLaughlin D.J."/>
            <person name="Morgenstern I."/>
            <person name="Morin E."/>
            <person name="Murat C."/>
            <person name="Nagy L.G."/>
            <person name="Nolan M."/>
            <person name="Ohm R.A."/>
            <person name="Patyshakuliyeva A."/>
            <person name="Rokas A."/>
            <person name="Ruiz-Duenas F.J."/>
            <person name="Sabat G."/>
            <person name="Salamov A."/>
            <person name="Samejima M."/>
            <person name="Schmutz J."/>
            <person name="Slot J.C."/>
            <person name="St John F."/>
            <person name="Stenlid J."/>
            <person name="Sun H."/>
            <person name="Sun S."/>
            <person name="Syed K."/>
            <person name="Tsang A."/>
            <person name="Wiebenga A."/>
            <person name="Young D."/>
            <person name="Pisabarro A."/>
            <person name="Eastwood D.C."/>
            <person name="Martin F."/>
            <person name="Cullen D."/>
            <person name="Grigoriev I.V."/>
            <person name="Hibbett D.S."/>
        </authorList>
    </citation>
    <scope>NUCLEOTIDE SEQUENCE [LARGE SCALE GENOMIC DNA]</scope>
    <source>
        <strain evidence="1 2">MD-104</strain>
    </source>
</reference>